<dbReference type="OrthoDB" id="331602at2759"/>
<protein>
    <submittedName>
        <fullName evidence="1">Uncharacterized protein</fullName>
    </submittedName>
</protein>
<evidence type="ECO:0000313" key="2">
    <source>
        <dbReference type="Proteomes" id="UP000293360"/>
    </source>
</evidence>
<name>A0A4Q4TDC4_9PEZI</name>
<sequence>MNTEYSRLHGGPCHLSQKADFLITTKFRACYFTPASFFHPINTVLTSAASLLCSSIYNAATEEKANQERAALEKKAGGTDDDIYVLKEQLEDLSAAKEERRRMNQKSMSDLEAQALSMRATAYAISLIQ</sequence>
<dbReference type="EMBL" id="QJNU01000265">
    <property type="protein sequence ID" value="RYP03347.1"/>
    <property type="molecule type" value="Genomic_DNA"/>
</dbReference>
<dbReference type="AlphaFoldDB" id="A0A4Q4TDC4"/>
<evidence type="ECO:0000313" key="1">
    <source>
        <dbReference type="EMBL" id="RYP03347.1"/>
    </source>
</evidence>
<keyword evidence="2" id="KW-1185">Reference proteome</keyword>
<accession>A0A4Q4TDC4</accession>
<gene>
    <name evidence="1" type="ORF">DL764_005202</name>
</gene>
<comment type="caution">
    <text evidence="1">The sequence shown here is derived from an EMBL/GenBank/DDBJ whole genome shotgun (WGS) entry which is preliminary data.</text>
</comment>
<reference evidence="1 2" key="1">
    <citation type="submission" date="2018-06" db="EMBL/GenBank/DDBJ databases">
        <title>Complete Genomes of Monosporascus.</title>
        <authorList>
            <person name="Robinson A.J."/>
            <person name="Natvig D.O."/>
        </authorList>
    </citation>
    <scope>NUCLEOTIDE SEQUENCE [LARGE SCALE GENOMIC DNA]</scope>
    <source>
        <strain evidence="1 2">CBS 110550</strain>
    </source>
</reference>
<dbReference type="Proteomes" id="UP000293360">
    <property type="component" value="Unassembled WGS sequence"/>
</dbReference>
<organism evidence="1 2">
    <name type="scientific">Monosporascus ibericus</name>
    <dbReference type="NCBI Taxonomy" id="155417"/>
    <lineage>
        <taxon>Eukaryota</taxon>
        <taxon>Fungi</taxon>
        <taxon>Dikarya</taxon>
        <taxon>Ascomycota</taxon>
        <taxon>Pezizomycotina</taxon>
        <taxon>Sordariomycetes</taxon>
        <taxon>Xylariomycetidae</taxon>
        <taxon>Xylariales</taxon>
        <taxon>Xylariales incertae sedis</taxon>
        <taxon>Monosporascus</taxon>
    </lineage>
</organism>
<proteinExistence type="predicted"/>